<dbReference type="Gene3D" id="1.10.4030.10">
    <property type="entry name" value="Porin chaperone SurA, peptide-binding domain"/>
    <property type="match status" value="1"/>
</dbReference>
<dbReference type="Proteomes" id="UP001319104">
    <property type="component" value="Unassembled WGS sequence"/>
</dbReference>
<sequence>MSLQYMIDIKKCFFTMAILLGVGQLMAQDQDTAAQTPPVPKTGQVVDKIIAKVDNYIILESDLQKAYLESISQQQEGFDAPTRCDVFESLLINKMMVAKAEIDSVVVSDAEVMLQTDQRFSMIMQQFGGDENTLAEVYGKTADQLKAELETPIREQLIIDKMQKKITAGLTVSPAEVRRFYNKIPKDSLPFFSAEVTVGQIVKKPEVNREEKDRVVNFLKGLKEKILNGEEDFGPLAKKYSEDPGSGAQGGELGFFRRGELAPEYEATALALKPGEISDPVESMFGFHMIQLLERRGNTFNTKHILIRPRPTDNDIAKAERYLDSLRTKIVNDSIAFSKAAKEYSDDRNTSDNGGFFSDQNTGANRLTLRNLDDPVLYFTLDTMKVGSITKPMRYQNEREEDRVRILYYKEKFPAHRANLNDDYEKLKTATRRQKEENLLNKWFISAKDDVYIDIDPAYDRCDVLKER</sequence>
<evidence type="ECO:0000313" key="5">
    <source>
        <dbReference type="EMBL" id="MBS9524235.1"/>
    </source>
</evidence>
<evidence type="ECO:0000313" key="6">
    <source>
        <dbReference type="Proteomes" id="UP001319104"/>
    </source>
</evidence>
<dbReference type="EMBL" id="JAHCMY010000004">
    <property type="protein sequence ID" value="MBS9524235.1"/>
    <property type="molecule type" value="Genomic_DNA"/>
</dbReference>
<feature type="signal peptide" evidence="3">
    <location>
        <begin position="1"/>
        <end position="27"/>
    </location>
</feature>
<name>A0AAP2CKJ6_9BACT</name>
<keyword evidence="1 3" id="KW-0732">Signal</keyword>
<dbReference type="AlphaFoldDB" id="A0AAP2CKJ6"/>
<evidence type="ECO:0000259" key="4">
    <source>
        <dbReference type="PROSITE" id="PS50198"/>
    </source>
</evidence>
<dbReference type="InterPro" id="IPR023058">
    <property type="entry name" value="PPIase_PpiC_CS"/>
</dbReference>
<dbReference type="EC" id="5.2.1.8" evidence="5"/>
<dbReference type="GO" id="GO:0003755">
    <property type="term" value="F:peptidyl-prolyl cis-trans isomerase activity"/>
    <property type="evidence" value="ECO:0007669"/>
    <property type="project" value="UniProtKB-KW"/>
</dbReference>
<reference evidence="5 6" key="1">
    <citation type="submission" date="2021-05" db="EMBL/GenBank/DDBJ databases">
        <authorList>
            <person name="Zhang Z.D."/>
            <person name="Osman G."/>
        </authorList>
    </citation>
    <scope>NUCLEOTIDE SEQUENCE [LARGE SCALE GENOMIC DNA]</scope>
    <source>
        <strain evidence="5 6">KCTC 32217</strain>
    </source>
</reference>
<comment type="caution">
    <text evidence="5">The sequence shown here is derived from an EMBL/GenBank/DDBJ whole genome shotgun (WGS) entry which is preliminary data.</text>
</comment>
<keyword evidence="6" id="KW-1185">Reference proteome</keyword>
<dbReference type="SUPFAM" id="SSF109998">
    <property type="entry name" value="Triger factor/SurA peptide-binding domain-like"/>
    <property type="match status" value="1"/>
</dbReference>
<dbReference type="PANTHER" id="PTHR47637">
    <property type="entry name" value="CHAPERONE SURA"/>
    <property type="match status" value="1"/>
</dbReference>
<proteinExistence type="predicted"/>
<feature type="chain" id="PRO_5042910934" evidence="3">
    <location>
        <begin position="28"/>
        <end position="468"/>
    </location>
</feature>
<protein>
    <submittedName>
        <fullName evidence="5">Peptidylprolyl isomerase</fullName>
        <ecNumber evidence="5">5.2.1.8</ecNumber>
    </submittedName>
</protein>
<gene>
    <name evidence="5" type="ORF">KI659_09435</name>
</gene>
<keyword evidence="2 5" id="KW-0413">Isomerase</keyword>
<dbReference type="InterPro" id="IPR027304">
    <property type="entry name" value="Trigger_fact/SurA_dom_sf"/>
</dbReference>
<dbReference type="PANTHER" id="PTHR47637:SF1">
    <property type="entry name" value="CHAPERONE SURA"/>
    <property type="match status" value="1"/>
</dbReference>
<dbReference type="PROSITE" id="PS01096">
    <property type="entry name" value="PPIC_PPIASE_1"/>
    <property type="match status" value="1"/>
</dbReference>
<accession>A0AAP2CKJ6</accession>
<evidence type="ECO:0000256" key="3">
    <source>
        <dbReference type="SAM" id="SignalP"/>
    </source>
</evidence>
<dbReference type="PROSITE" id="PS50198">
    <property type="entry name" value="PPIC_PPIASE_2"/>
    <property type="match status" value="2"/>
</dbReference>
<dbReference type="InterPro" id="IPR050280">
    <property type="entry name" value="OMP_Chaperone_SurA"/>
</dbReference>
<feature type="domain" description="PpiC" evidence="4">
    <location>
        <begin position="297"/>
        <end position="394"/>
    </location>
</feature>
<dbReference type="InterPro" id="IPR046357">
    <property type="entry name" value="PPIase_dom_sf"/>
</dbReference>
<feature type="domain" description="PpiC" evidence="4">
    <location>
        <begin position="193"/>
        <end position="294"/>
    </location>
</feature>
<dbReference type="Pfam" id="PF00639">
    <property type="entry name" value="Rotamase"/>
    <property type="match status" value="2"/>
</dbReference>
<dbReference type="SUPFAM" id="SSF54534">
    <property type="entry name" value="FKBP-like"/>
    <property type="match status" value="2"/>
</dbReference>
<dbReference type="InterPro" id="IPR000297">
    <property type="entry name" value="PPIase_PpiC"/>
</dbReference>
<dbReference type="Gene3D" id="3.10.50.40">
    <property type="match status" value="2"/>
</dbReference>
<evidence type="ECO:0000256" key="1">
    <source>
        <dbReference type="ARBA" id="ARBA00022729"/>
    </source>
</evidence>
<keyword evidence="2" id="KW-0697">Rotamase</keyword>
<evidence type="ECO:0000256" key="2">
    <source>
        <dbReference type="PROSITE-ProRule" id="PRU00278"/>
    </source>
</evidence>
<organism evidence="5 6">
    <name type="scientific">Litoribacter ruber</name>
    <dbReference type="NCBI Taxonomy" id="702568"/>
    <lineage>
        <taxon>Bacteria</taxon>
        <taxon>Pseudomonadati</taxon>
        <taxon>Bacteroidota</taxon>
        <taxon>Cytophagia</taxon>
        <taxon>Cytophagales</taxon>
        <taxon>Cyclobacteriaceae</taxon>
        <taxon>Litoribacter</taxon>
    </lineage>
</organism>